<evidence type="ECO:0000313" key="1">
    <source>
        <dbReference type="EnsemblMetazoa" id="tetur03g01020.1"/>
    </source>
</evidence>
<reference evidence="1" key="2">
    <citation type="submission" date="2015-06" db="UniProtKB">
        <authorList>
            <consortium name="EnsemblMetazoa"/>
        </authorList>
    </citation>
    <scope>IDENTIFICATION</scope>
</reference>
<name>T1JYN7_TETUR</name>
<keyword evidence="2" id="KW-1185">Reference proteome</keyword>
<protein>
    <submittedName>
        <fullName evidence="1">Uncharacterized protein</fullName>
    </submittedName>
</protein>
<dbReference type="HOGENOM" id="CLU_2743284_0_0_1"/>
<dbReference type="EnsemblMetazoa" id="tetur03g01020.1">
    <property type="protein sequence ID" value="tetur03g01020.1"/>
    <property type="gene ID" value="tetur03g01020"/>
</dbReference>
<organism evidence="1 2">
    <name type="scientific">Tetranychus urticae</name>
    <name type="common">Two-spotted spider mite</name>
    <dbReference type="NCBI Taxonomy" id="32264"/>
    <lineage>
        <taxon>Eukaryota</taxon>
        <taxon>Metazoa</taxon>
        <taxon>Ecdysozoa</taxon>
        <taxon>Arthropoda</taxon>
        <taxon>Chelicerata</taxon>
        <taxon>Arachnida</taxon>
        <taxon>Acari</taxon>
        <taxon>Acariformes</taxon>
        <taxon>Trombidiformes</taxon>
        <taxon>Prostigmata</taxon>
        <taxon>Eleutherengona</taxon>
        <taxon>Raphignathae</taxon>
        <taxon>Tetranychoidea</taxon>
        <taxon>Tetranychidae</taxon>
        <taxon>Tetranychus</taxon>
    </lineage>
</organism>
<accession>T1JYN7</accession>
<sequence>MAQFSLAAIEQRQRIEKNDKQPTDGNTVFRTDSRNIIKWKESIHESKLNPIVYQIRDLKAIFIKLFRAVTK</sequence>
<reference evidence="2" key="1">
    <citation type="submission" date="2011-08" db="EMBL/GenBank/DDBJ databases">
        <authorList>
            <person name="Rombauts S."/>
        </authorList>
    </citation>
    <scope>NUCLEOTIDE SEQUENCE</scope>
    <source>
        <strain evidence="2">London</strain>
    </source>
</reference>
<evidence type="ECO:0000313" key="2">
    <source>
        <dbReference type="Proteomes" id="UP000015104"/>
    </source>
</evidence>
<proteinExistence type="predicted"/>
<dbReference type="AlphaFoldDB" id="T1JYN7"/>
<dbReference type="Proteomes" id="UP000015104">
    <property type="component" value="Unassembled WGS sequence"/>
</dbReference>
<dbReference type="EMBL" id="CAEY01001108">
    <property type="status" value="NOT_ANNOTATED_CDS"/>
    <property type="molecule type" value="Genomic_DNA"/>
</dbReference>